<dbReference type="RefSeq" id="WP_090658549.1">
    <property type="nucleotide sequence ID" value="NZ_FOXQ01000006.1"/>
</dbReference>
<dbReference type="CDD" id="cd04662">
    <property type="entry name" value="NUDIX_Hydrolase"/>
    <property type="match status" value="1"/>
</dbReference>
<dbReference type="InterPro" id="IPR000086">
    <property type="entry name" value="NUDIX_hydrolase_dom"/>
</dbReference>
<dbReference type="Proteomes" id="UP000199031">
    <property type="component" value="Unassembled WGS sequence"/>
</dbReference>
<dbReference type="GO" id="GO:0004081">
    <property type="term" value="F:bis(5'-nucleosyl)-tetraphosphatase (asymmetrical) activity"/>
    <property type="evidence" value="ECO:0007669"/>
    <property type="project" value="TreeGrafter"/>
</dbReference>
<gene>
    <name evidence="3" type="ORF">SAMN05444277_106185</name>
</gene>
<name>A0A1I5WHF3_9BACT</name>
<dbReference type="PROSITE" id="PS00893">
    <property type="entry name" value="NUDIX_BOX"/>
    <property type="match status" value="1"/>
</dbReference>
<sequence length="173" mass="19820">MGKKSAGIILFRRKNNSLEIMLVHPGGPFWAKKDAGAWSIPKGELDEGEDALKAAKREFEEETGKKISVKDFVELSSVKNKSGKIVYAFAAEQDFDTANITSNLIWVDWPPRSGKRIEVPEVDRAEWFDAVTAKEKILAYQVPLIEELVKRFWVYDFTRIKKTLPVLERFLLF</sequence>
<evidence type="ECO:0000313" key="3">
    <source>
        <dbReference type="EMBL" id="SFQ19059.1"/>
    </source>
</evidence>
<evidence type="ECO:0000313" key="4">
    <source>
        <dbReference type="Proteomes" id="UP000199031"/>
    </source>
</evidence>
<dbReference type="InterPro" id="IPR051325">
    <property type="entry name" value="Nudix_hydrolase_domain"/>
</dbReference>
<dbReference type="Gene3D" id="3.90.79.10">
    <property type="entry name" value="Nucleoside Triphosphate Pyrophosphohydrolase"/>
    <property type="match status" value="1"/>
</dbReference>
<dbReference type="InterPro" id="IPR020084">
    <property type="entry name" value="NUDIX_hydrolase_CS"/>
</dbReference>
<proteinExistence type="predicted"/>
<dbReference type="EMBL" id="FOXQ01000006">
    <property type="protein sequence ID" value="SFQ19059.1"/>
    <property type="molecule type" value="Genomic_DNA"/>
</dbReference>
<dbReference type="STRING" id="1465490.SAMN05444277_106185"/>
<dbReference type="SUPFAM" id="SSF55811">
    <property type="entry name" value="Nudix"/>
    <property type="match status" value="1"/>
</dbReference>
<reference evidence="3 4" key="1">
    <citation type="submission" date="2016-10" db="EMBL/GenBank/DDBJ databases">
        <authorList>
            <person name="de Groot N.N."/>
        </authorList>
    </citation>
    <scope>NUCLEOTIDE SEQUENCE [LARGE SCALE GENOMIC DNA]</scope>
    <source>
        <strain evidence="3 4">DSM 28286</strain>
    </source>
</reference>
<dbReference type="GO" id="GO:0006754">
    <property type="term" value="P:ATP biosynthetic process"/>
    <property type="evidence" value="ECO:0007669"/>
    <property type="project" value="TreeGrafter"/>
</dbReference>
<feature type="domain" description="Nudix hydrolase" evidence="2">
    <location>
        <begin position="1"/>
        <end position="150"/>
    </location>
</feature>
<dbReference type="PROSITE" id="PS51462">
    <property type="entry name" value="NUDIX"/>
    <property type="match status" value="1"/>
</dbReference>
<accession>A0A1I5WHF3</accession>
<keyword evidence="1 3" id="KW-0378">Hydrolase</keyword>
<dbReference type="GO" id="GO:0006167">
    <property type="term" value="P:AMP biosynthetic process"/>
    <property type="evidence" value="ECO:0007669"/>
    <property type="project" value="TreeGrafter"/>
</dbReference>
<dbReference type="Pfam" id="PF00293">
    <property type="entry name" value="NUDIX"/>
    <property type="match status" value="1"/>
</dbReference>
<organism evidence="3 4">
    <name type="scientific">Parafilimonas terrae</name>
    <dbReference type="NCBI Taxonomy" id="1465490"/>
    <lineage>
        <taxon>Bacteria</taxon>
        <taxon>Pseudomonadati</taxon>
        <taxon>Bacteroidota</taxon>
        <taxon>Chitinophagia</taxon>
        <taxon>Chitinophagales</taxon>
        <taxon>Chitinophagaceae</taxon>
        <taxon>Parafilimonas</taxon>
    </lineage>
</organism>
<evidence type="ECO:0000256" key="1">
    <source>
        <dbReference type="ARBA" id="ARBA00022801"/>
    </source>
</evidence>
<evidence type="ECO:0000259" key="2">
    <source>
        <dbReference type="PROSITE" id="PS51462"/>
    </source>
</evidence>
<dbReference type="PANTHER" id="PTHR21340:SF7">
    <property type="entry name" value="NUDIX HYDROLASE DOMAIN-CONTAINING PROTEIN"/>
    <property type="match status" value="1"/>
</dbReference>
<dbReference type="PANTHER" id="PTHR21340">
    <property type="entry name" value="DIADENOSINE 5,5-P1,P4-TETRAPHOSPHATE PYROPHOSPHOHYDROLASE MUTT"/>
    <property type="match status" value="1"/>
</dbReference>
<keyword evidence="4" id="KW-1185">Reference proteome</keyword>
<dbReference type="OrthoDB" id="954553at2"/>
<dbReference type="AlphaFoldDB" id="A0A1I5WHF3"/>
<dbReference type="InterPro" id="IPR015797">
    <property type="entry name" value="NUDIX_hydrolase-like_dom_sf"/>
</dbReference>
<protein>
    <submittedName>
        <fullName evidence="3">Predicted NTP pyrophosphohydrolase, NUDIX family</fullName>
    </submittedName>
</protein>